<dbReference type="PANTHER" id="PTHR42973:SF39">
    <property type="entry name" value="FAD-BINDING PCMH-TYPE DOMAIN-CONTAINING PROTEIN"/>
    <property type="match status" value="1"/>
</dbReference>
<dbReference type="Pfam" id="PF08031">
    <property type="entry name" value="BBE"/>
    <property type="match status" value="1"/>
</dbReference>
<evidence type="ECO:0000256" key="1">
    <source>
        <dbReference type="ARBA" id="ARBA00001974"/>
    </source>
</evidence>
<evidence type="ECO:0000313" key="8">
    <source>
        <dbReference type="EMBL" id="TPX09341.1"/>
    </source>
</evidence>
<accession>A0A507AWP1</accession>
<dbReference type="InterPro" id="IPR036318">
    <property type="entry name" value="FAD-bd_PCMH-like_sf"/>
</dbReference>
<proteinExistence type="inferred from homology"/>
<dbReference type="Pfam" id="PF01565">
    <property type="entry name" value="FAD_binding_4"/>
    <property type="match status" value="1"/>
</dbReference>
<evidence type="ECO:0000256" key="3">
    <source>
        <dbReference type="ARBA" id="ARBA00022630"/>
    </source>
</evidence>
<dbReference type="Gene3D" id="3.30.465.10">
    <property type="match status" value="1"/>
</dbReference>
<dbReference type="InterPro" id="IPR016169">
    <property type="entry name" value="FAD-bd_PCMH_sub2"/>
</dbReference>
<dbReference type="EMBL" id="SKBQ01000068">
    <property type="protein sequence ID" value="TPX09341.1"/>
    <property type="molecule type" value="Genomic_DNA"/>
</dbReference>
<comment type="cofactor">
    <cofactor evidence="1">
        <name>FAD</name>
        <dbReference type="ChEBI" id="CHEBI:57692"/>
    </cofactor>
</comment>
<dbReference type="RefSeq" id="XP_030991052.1">
    <property type="nucleotide sequence ID" value="XM_031144345.1"/>
</dbReference>
<dbReference type="InterPro" id="IPR016166">
    <property type="entry name" value="FAD-bd_PCMH"/>
</dbReference>
<dbReference type="SUPFAM" id="SSF56176">
    <property type="entry name" value="FAD-binding/transporter-associated domain-like"/>
    <property type="match status" value="1"/>
</dbReference>
<evidence type="ECO:0000256" key="4">
    <source>
        <dbReference type="ARBA" id="ARBA00022827"/>
    </source>
</evidence>
<dbReference type="PANTHER" id="PTHR42973">
    <property type="entry name" value="BINDING OXIDOREDUCTASE, PUTATIVE (AFU_ORTHOLOGUE AFUA_1G17690)-RELATED"/>
    <property type="match status" value="1"/>
</dbReference>
<feature type="signal peptide" evidence="6">
    <location>
        <begin position="1"/>
        <end position="20"/>
    </location>
</feature>
<dbReference type="InterPro" id="IPR006094">
    <property type="entry name" value="Oxid_FAD_bind_N"/>
</dbReference>
<dbReference type="GeneID" id="41976832"/>
<keyword evidence="6" id="KW-0732">Signal</keyword>
<dbReference type="InParanoid" id="A0A507AWP1"/>
<evidence type="ECO:0000256" key="6">
    <source>
        <dbReference type="SAM" id="SignalP"/>
    </source>
</evidence>
<protein>
    <recommendedName>
        <fullName evidence="7">FAD-binding PCMH-type domain-containing protein</fullName>
    </recommendedName>
</protein>
<dbReference type="GO" id="GO:0071949">
    <property type="term" value="F:FAD binding"/>
    <property type="evidence" value="ECO:0007669"/>
    <property type="project" value="InterPro"/>
</dbReference>
<dbReference type="AlphaFoldDB" id="A0A507AWP1"/>
<dbReference type="PROSITE" id="PS51387">
    <property type="entry name" value="FAD_PCMH"/>
    <property type="match status" value="1"/>
</dbReference>
<evidence type="ECO:0000256" key="2">
    <source>
        <dbReference type="ARBA" id="ARBA00005466"/>
    </source>
</evidence>
<sequence length="495" mass="53136">MLHGTALATVVAFGLSLSLASPLSKRAALEDCLSSSGVSVDSQGSDDWSLDVAPFNLRLNFTPVAIAVPTTVKQIQDAVACAVKLGVKANPKCGGHSYGSFGLGGEDGHLTIELDRMSKVTLDNKTGIATIEGGSRLGHVAAELYAQGKRAFSHGTCPGVGVAGHTLHGGFGLSSHTKGLALDALVSAKVVLANSTVVSCSATENPDVFWALRGAGGSMGVVAEFQFQTFAVPEQVTIFVASAPWKQDKAAAGLKAFQDYVANTMPAELNMRLFLNRIYANFEGLYYGDKAGLVAALQPFLNATNGTLQYTQTGTWLDQVKHFGNGVALNQTHPYDMHETFYSSSLYSQALTDQQLAAFVDYWFGAGKKQTRNWWIQVDAHGGKNSAIPKVPGNSTSYAHRDYLFLYQFYDRVNFGAYPADGFPFLQSFIGNLTGTMKDGEWGRYVNYPDTQLDQATAQKNYWGGHLAKLQAIKAQLDPNDVFHYPQGILPAASA</sequence>
<feature type="domain" description="FAD-binding PCMH-type" evidence="7">
    <location>
        <begin position="59"/>
        <end position="232"/>
    </location>
</feature>
<dbReference type="GO" id="GO:0016491">
    <property type="term" value="F:oxidoreductase activity"/>
    <property type="evidence" value="ECO:0007669"/>
    <property type="project" value="UniProtKB-KW"/>
</dbReference>
<dbReference type="InterPro" id="IPR012951">
    <property type="entry name" value="BBE"/>
</dbReference>
<dbReference type="Proteomes" id="UP000319257">
    <property type="component" value="Unassembled WGS sequence"/>
</dbReference>
<evidence type="ECO:0000256" key="5">
    <source>
        <dbReference type="ARBA" id="ARBA00023002"/>
    </source>
</evidence>
<evidence type="ECO:0000259" key="7">
    <source>
        <dbReference type="PROSITE" id="PS51387"/>
    </source>
</evidence>
<reference evidence="8 9" key="1">
    <citation type="submission" date="2019-06" db="EMBL/GenBank/DDBJ databases">
        <title>Draft genome sequence of the filamentous fungus Phialemoniopsis curvata isolated from diesel fuel.</title>
        <authorList>
            <person name="Varaljay V.A."/>
            <person name="Lyon W.J."/>
            <person name="Crouch A.L."/>
            <person name="Drake C.E."/>
            <person name="Hollomon J.M."/>
            <person name="Nadeau L.J."/>
            <person name="Nunn H.S."/>
            <person name="Stevenson B.S."/>
            <person name="Bojanowski C.L."/>
            <person name="Crookes-Goodson W.J."/>
        </authorList>
    </citation>
    <scope>NUCLEOTIDE SEQUENCE [LARGE SCALE GENOMIC DNA]</scope>
    <source>
        <strain evidence="8 9">D216</strain>
    </source>
</reference>
<dbReference type="Gene3D" id="3.40.462.20">
    <property type="match status" value="1"/>
</dbReference>
<comment type="caution">
    <text evidence="8">The sequence shown here is derived from an EMBL/GenBank/DDBJ whole genome shotgun (WGS) entry which is preliminary data.</text>
</comment>
<keyword evidence="3" id="KW-0285">Flavoprotein</keyword>
<keyword evidence="9" id="KW-1185">Reference proteome</keyword>
<keyword evidence="4" id="KW-0274">FAD</keyword>
<dbReference type="OrthoDB" id="415825at2759"/>
<dbReference type="InterPro" id="IPR050416">
    <property type="entry name" value="FAD-linked_Oxidoreductase"/>
</dbReference>
<gene>
    <name evidence="8" type="ORF">E0L32_009385</name>
</gene>
<comment type="similarity">
    <text evidence="2">Belongs to the oxygen-dependent FAD-linked oxidoreductase family.</text>
</comment>
<evidence type="ECO:0000313" key="9">
    <source>
        <dbReference type="Proteomes" id="UP000319257"/>
    </source>
</evidence>
<dbReference type="STRING" id="1093900.A0A507AWP1"/>
<keyword evidence="5" id="KW-0560">Oxidoreductase</keyword>
<name>A0A507AWP1_9PEZI</name>
<organism evidence="8 9">
    <name type="scientific">Thyridium curvatum</name>
    <dbReference type="NCBI Taxonomy" id="1093900"/>
    <lineage>
        <taxon>Eukaryota</taxon>
        <taxon>Fungi</taxon>
        <taxon>Dikarya</taxon>
        <taxon>Ascomycota</taxon>
        <taxon>Pezizomycotina</taxon>
        <taxon>Sordariomycetes</taxon>
        <taxon>Sordariomycetidae</taxon>
        <taxon>Thyridiales</taxon>
        <taxon>Thyridiaceae</taxon>
        <taxon>Thyridium</taxon>
    </lineage>
</organism>
<feature type="chain" id="PRO_5021221229" description="FAD-binding PCMH-type domain-containing protein" evidence="6">
    <location>
        <begin position="21"/>
        <end position="495"/>
    </location>
</feature>